<dbReference type="CDD" id="cd03130">
    <property type="entry name" value="GATase1_CobB"/>
    <property type="match status" value="1"/>
</dbReference>
<keyword evidence="3 7" id="KW-0547">Nucleotide-binding</keyword>
<dbReference type="GO" id="GO:0005524">
    <property type="term" value="F:ATP binding"/>
    <property type="evidence" value="ECO:0007669"/>
    <property type="project" value="UniProtKB-UniRule"/>
</dbReference>
<evidence type="ECO:0000259" key="9">
    <source>
        <dbReference type="Pfam" id="PF07685"/>
    </source>
</evidence>
<dbReference type="UniPathway" id="UPA00148">
    <property type="reaction ID" value="UER00231"/>
</dbReference>
<dbReference type="SUPFAM" id="SSF52317">
    <property type="entry name" value="Class I glutamine amidotransferase-like"/>
    <property type="match status" value="1"/>
</dbReference>
<evidence type="ECO:0000256" key="7">
    <source>
        <dbReference type="HAMAP-Rule" id="MF_00027"/>
    </source>
</evidence>
<dbReference type="Pfam" id="PF01656">
    <property type="entry name" value="CbiA"/>
    <property type="match status" value="1"/>
</dbReference>
<dbReference type="NCBIfam" id="TIGR00379">
    <property type="entry name" value="cobB"/>
    <property type="match status" value="1"/>
</dbReference>
<keyword evidence="2 7" id="KW-0436">Ligase</keyword>
<feature type="domain" description="CobB/CobQ-like glutamine amidotransferase" evidence="9">
    <location>
        <begin position="251"/>
        <end position="443"/>
    </location>
</feature>
<evidence type="ECO:0000256" key="5">
    <source>
        <dbReference type="ARBA" id="ARBA00022842"/>
    </source>
</evidence>
<comment type="domain">
    <text evidence="7">Comprises of two domains. The C-terminal domain contains the binding site for glutamine and catalyzes the hydrolysis of this substrate to glutamate and ammonia. The N-terminal domain is anticipated to bind ATP and cobyrinate and catalyzes the ultimate synthesis of the diamide product. The ammonia produced via the glutaminase domain is probably translocated to the adjacent domain via a molecular tunnel, where it reacts with an activated intermediate.</text>
</comment>
<organism evidence="10 11">
    <name type="scientific">Candidatus Methanodesulfokora washburnensis</name>
    <dbReference type="NCBI Taxonomy" id="2478471"/>
    <lineage>
        <taxon>Archaea</taxon>
        <taxon>Thermoproteota</taxon>
        <taxon>Candidatus Korarchaeia</taxon>
        <taxon>Candidatus Korarchaeia incertae sedis</taxon>
        <taxon>Candidatus Methanodesulfokora</taxon>
    </lineage>
</organism>
<keyword evidence="4 7" id="KW-0067">ATP-binding</keyword>
<feature type="domain" description="CobQ/CobB/MinD/ParA nucleotide binding" evidence="8">
    <location>
        <begin position="9"/>
        <end position="189"/>
    </location>
</feature>
<comment type="function">
    <text evidence="7">Catalyzes the ATP-dependent amidation of the two carboxylate groups at positions a and c of cobyrinate, using either L-glutamine or ammonia as the nitrogen source.</text>
</comment>
<accession>A0A520KQ49</accession>
<dbReference type="InterPro" id="IPR027417">
    <property type="entry name" value="P-loop_NTPase"/>
</dbReference>
<dbReference type="SUPFAM" id="SSF52540">
    <property type="entry name" value="P-loop containing nucleoside triphosphate hydrolases"/>
    <property type="match status" value="1"/>
</dbReference>
<dbReference type="InterPro" id="IPR011698">
    <property type="entry name" value="GATase_3"/>
</dbReference>
<name>A0A520KQ49_9CREN</name>
<evidence type="ECO:0000256" key="6">
    <source>
        <dbReference type="ARBA" id="ARBA00022962"/>
    </source>
</evidence>
<reference evidence="10 11" key="1">
    <citation type="journal article" date="2019" name="Nat. Microbiol.">
        <title>Wide diversity of methane and short-chain alkane metabolisms in uncultured archaea.</title>
        <authorList>
            <person name="Borrel G."/>
            <person name="Adam P.S."/>
            <person name="McKay L.J."/>
            <person name="Chen L.X."/>
            <person name="Sierra-Garcia I.N."/>
            <person name="Sieber C.M."/>
            <person name="Letourneur Q."/>
            <person name="Ghozlane A."/>
            <person name="Andersen G.L."/>
            <person name="Li W.J."/>
            <person name="Hallam S.J."/>
            <person name="Muyzer G."/>
            <person name="de Oliveira V.M."/>
            <person name="Inskeep W.P."/>
            <person name="Banfield J.F."/>
            <person name="Gribaldo S."/>
        </authorList>
    </citation>
    <scope>NUCLEOTIDE SEQUENCE [LARGE SCALE GENOMIC DNA]</scope>
    <source>
        <strain evidence="10">NM4</strain>
    </source>
</reference>
<proteinExistence type="inferred from homology"/>
<evidence type="ECO:0000259" key="8">
    <source>
        <dbReference type="Pfam" id="PF01656"/>
    </source>
</evidence>
<dbReference type="GO" id="GO:0009236">
    <property type="term" value="P:cobalamin biosynthetic process"/>
    <property type="evidence" value="ECO:0007669"/>
    <property type="project" value="UniProtKB-UniRule"/>
</dbReference>
<evidence type="ECO:0000256" key="4">
    <source>
        <dbReference type="ARBA" id="ARBA00022840"/>
    </source>
</evidence>
<comment type="caution">
    <text evidence="10">The sequence shown here is derived from an EMBL/GenBank/DDBJ whole genome shotgun (WGS) entry which is preliminary data.</text>
</comment>
<evidence type="ECO:0000313" key="10">
    <source>
        <dbReference type="EMBL" id="RZN63616.1"/>
    </source>
</evidence>
<dbReference type="AlphaFoldDB" id="A0A520KQ49"/>
<dbReference type="PANTHER" id="PTHR43873">
    <property type="entry name" value="COBYRINATE A,C-DIAMIDE SYNTHASE"/>
    <property type="match status" value="1"/>
</dbReference>
<keyword evidence="6 7" id="KW-0315">Glutamine amidotransferase</keyword>
<dbReference type="Gene3D" id="3.40.50.880">
    <property type="match status" value="1"/>
</dbReference>
<feature type="active site" description="Nucleophile" evidence="7">
    <location>
        <position position="334"/>
    </location>
</feature>
<dbReference type="InterPro" id="IPR002586">
    <property type="entry name" value="CobQ/CobB/MinD/ParA_Nub-bd_dom"/>
</dbReference>
<comment type="cofactor">
    <cofactor evidence="1 7">
        <name>Mg(2+)</name>
        <dbReference type="ChEBI" id="CHEBI:18420"/>
    </cofactor>
</comment>
<dbReference type="Pfam" id="PF07685">
    <property type="entry name" value="GATase_3"/>
    <property type="match status" value="1"/>
</dbReference>
<keyword evidence="5 7" id="KW-0460">Magnesium</keyword>
<dbReference type="HAMAP" id="MF_00027">
    <property type="entry name" value="CobB_CbiA"/>
    <property type="match status" value="1"/>
</dbReference>
<keyword evidence="7" id="KW-0169">Cobalamin biosynthesis</keyword>
<dbReference type="EMBL" id="RXII01000007">
    <property type="protein sequence ID" value="RZN63616.1"/>
    <property type="molecule type" value="Genomic_DNA"/>
</dbReference>
<dbReference type="EC" id="6.3.5.11" evidence="7"/>
<comment type="catalytic activity">
    <reaction evidence="7">
        <text>cob(II)yrinate + 2 L-glutamine + 2 ATP + 2 H2O = cob(II)yrinate a,c diamide + 2 L-glutamate + 2 ADP + 2 phosphate + 2 H(+)</text>
        <dbReference type="Rhea" id="RHEA:26289"/>
        <dbReference type="ChEBI" id="CHEBI:15377"/>
        <dbReference type="ChEBI" id="CHEBI:15378"/>
        <dbReference type="ChEBI" id="CHEBI:29985"/>
        <dbReference type="ChEBI" id="CHEBI:30616"/>
        <dbReference type="ChEBI" id="CHEBI:43474"/>
        <dbReference type="ChEBI" id="CHEBI:58359"/>
        <dbReference type="ChEBI" id="CHEBI:58537"/>
        <dbReference type="ChEBI" id="CHEBI:58894"/>
        <dbReference type="ChEBI" id="CHEBI:456216"/>
        <dbReference type="EC" id="6.3.5.11"/>
    </reaction>
</comment>
<dbReference type="NCBIfam" id="NF002204">
    <property type="entry name" value="PRK01077.1"/>
    <property type="match status" value="1"/>
</dbReference>
<evidence type="ECO:0000256" key="1">
    <source>
        <dbReference type="ARBA" id="ARBA00001946"/>
    </source>
</evidence>
<dbReference type="InterPro" id="IPR004484">
    <property type="entry name" value="CbiA/CobB_synth"/>
</dbReference>
<gene>
    <name evidence="10" type="primary">cobB</name>
    <name evidence="7" type="synonym">cbiA</name>
    <name evidence="10" type="ORF">EF810_00425</name>
</gene>
<comment type="similarity">
    <text evidence="7">Belongs to the CobB/CbiA family.</text>
</comment>
<dbReference type="Proteomes" id="UP000316217">
    <property type="component" value="Unassembled WGS sequence"/>
</dbReference>
<evidence type="ECO:0000256" key="3">
    <source>
        <dbReference type="ARBA" id="ARBA00022741"/>
    </source>
</evidence>
<feature type="site" description="Increases nucleophilicity of active site Cys" evidence="7">
    <location>
        <position position="437"/>
    </location>
</feature>
<dbReference type="Gene3D" id="3.40.50.300">
    <property type="entry name" value="P-loop containing nucleotide triphosphate hydrolases"/>
    <property type="match status" value="1"/>
</dbReference>
<evidence type="ECO:0000256" key="2">
    <source>
        <dbReference type="ARBA" id="ARBA00022598"/>
    </source>
</evidence>
<dbReference type="PROSITE" id="PS51274">
    <property type="entry name" value="GATASE_COBBQ"/>
    <property type="match status" value="1"/>
</dbReference>
<comment type="miscellaneous">
    <text evidence="7">The a and c carboxylates of cobyrinate are activated for nucleophilic attack via formation of a phosphorylated intermediate by ATP. CbiA catalyzes first the amidation of the c-carboxylate, and then that of the a-carboxylate.</text>
</comment>
<sequence length="458" mass="52333">MLVRTPAVVISGYRGKIGKTSITMGIIEGLKRMGLRVQPFKIGPDFIDPSYHSLLAGRECRNLDSVMFTRRTLVSQFIRNTRDADIAVVEGVFGLYDSYDGITEAGSTAEVAKIIKAPVILILSAERTNRGLAAVLKGFLSFDREVRIRGVIVNNIANEKQRDKIERILKDYGVEIVGMIRRDEEIERIMGYRHLGLIPIEERREEEKRIEEMARRISEQIDLKKVLEIAEEAEEIEEEPETSDERRVNVKVGVIKDRAFSFYYPENIEFIQAHSDRVYFIDSLNDKILPEIDLLYVGGGFPEVYAPMLSRNEELLREIRSRYERGRISIYAECGGLMLMCDNLVDLNGKEHKLVGIIDGDVFMERKPVGHGYVRLKTVKDTIFAKKGDTLVGHEFHHSRLKLRGEESFAYEVIRGHGIDGRHDGIVKDRFLASYTHVHVLHNREVFLNLLLSSADIK</sequence>
<protein>
    <recommendedName>
        <fullName evidence="7">Cobyrinate a,c-diamide synthase</fullName>
        <ecNumber evidence="7">6.3.5.11</ecNumber>
    </recommendedName>
    <alternativeName>
        <fullName evidence="7">Cobyrinic acid a,c-diamide synthetase</fullName>
    </alternativeName>
</protein>
<comment type="pathway">
    <text evidence="7">Cofactor biosynthesis; adenosylcobalamin biosynthesis; cob(II)yrinate a,c-diamide from sirohydrochlorin (anaerobic route): step 10/10.</text>
</comment>
<dbReference type="InterPro" id="IPR029062">
    <property type="entry name" value="Class_I_gatase-like"/>
</dbReference>
<evidence type="ECO:0000313" key="11">
    <source>
        <dbReference type="Proteomes" id="UP000316217"/>
    </source>
</evidence>
<dbReference type="PANTHER" id="PTHR43873:SF1">
    <property type="entry name" value="COBYRINATE A,C-DIAMIDE SYNTHASE"/>
    <property type="match status" value="1"/>
</dbReference>
<dbReference type="GO" id="GO:0042242">
    <property type="term" value="F:cobyrinic acid a,c-diamide synthase activity"/>
    <property type="evidence" value="ECO:0007669"/>
    <property type="project" value="UniProtKB-UniRule"/>
</dbReference>